<keyword evidence="3" id="KW-1185">Reference proteome</keyword>
<evidence type="ECO:0000313" key="3">
    <source>
        <dbReference type="Proteomes" id="UP001341259"/>
    </source>
</evidence>
<evidence type="ECO:0000313" key="2">
    <source>
        <dbReference type="EMBL" id="WUG97567.1"/>
    </source>
</evidence>
<feature type="region of interest" description="Disordered" evidence="1">
    <location>
        <begin position="1"/>
        <end position="47"/>
    </location>
</feature>
<reference evidence="2 3" key="1">
    <citation type="submission" date="2022-10" db="EMBL/GenBank/DDBJ databases">
        <title>The complete genomes of actinobacterial strains from the NBC collection.</title>
        <authorList>
            <person name="Joergensen T.S."/>
            <person name="Alvarez Arevalo M."/>
            <person name="Sterndorff E.B."/>
            <person name="Faurdal D."/>
            <person name="Vuksanovic O."/>
            <person name="Mourched A.-S."/>
            <person name="Charusanti P."/>
            <person name="Shaw S."/>
            <person name="Blin K."/>
            <person name="Weber T."/>
        </authorList>
    </citation>
    <scope>NUCLEOTIDE SEQUENCE [LARGE SCALE GENOMIC DNA]</scope>
    <source>
        <strain evidence="2 3">NBC_00456</strain>
    </source>
</reference>
<evidence type="ECO:0000256" key="1">
    <source>
        <dbReference type="SAM" id="MobiDB-lite"/>
    </source>
</evidence>
<organism evidence="2 3">
    <name type="scientific">Streptomyces violaceus</name>
    <name type="common">Streptomyces venezuelae</name>
    <dbReference type="NCBI Taxonomy" id="1936"/>
    <lineage>
        <taxon>Bacteria</taxon>
        <taxon>Bacillati</taxon>
        <taxon>Actinomycetota</taxon>
        <taxon>Actinomycetes</taxon>
        <taxon>Kitasatosporales</taxon>
        <taxon>Streptomycetaceae</taxon>
        <taxon>Streptomyces</taxon>
    </lineage>
</organism>
<gene>
    <name evidence="2" type="ORF">OHB29_33735</name>
</gene>
<protein>
    <submittedName>
        <fullName evidence="2">Uncharacterized protein</fullName>
    </submittedName>
</protein>
<dbReference type="EMBL" id="CP107906">
    <property type="protein sequence ID" value="WUG97567.1"/>
    <property type="molecule type" value="Genomic_DNA"/>
</dbReference>
<dbReference type="RefSeq" id="WP_328344551.1">
    <property type="nucleotide sequence ID" value="NZ_CP107906.1"/>
</dbReference>
<proteinExistence type="predicted"/>
<feature type="compositionally biased region" description="Basic residues" evidence="1">
    <location>
        <begin position="1"/>
        <end position="12"/>
    </location>
</feature>
<name>A0ABZ1P0X8_STRVL</name>
<sequence>MTGRSTHPRARARVTTATATAPARHPVHGRAHDLTPNHHGQRQEQQA</sequence>
<accession>A0ABZ1P0X8</accession>
<feature type="compositionally biased region" description="Low complexity" evidence="1">
    <location>
        <begin position="13"/>
        <end position="24"/>
    </location>
</feature>
<dbReference type="Proteomes" id="UP001341259">
    <property type="component" value="Chromosome"/>
</dbReference>